<proteinExistence type="predicted"/>
<feature type="compositionally biased region" description="Low complexity" evidence="1">
    <location>
        <begin position="1"/>
        <end position="32"/>
    </location>
</feature>
<dbReference type="Pfam" id="PF00627">
    <property type="entry name" value="UBA"/>
    <property type="match status" value="1"/>
</dbReference>
<dbReference type="InterPro" id="IPR015940">
    <property type="entry name" value="UBA"/>
</dbReference>
<reference evidence="3" key="1">
    <citation type="submission" date="2021-04" db="EMBL/GenBank/DDBJ databases">
        <authorList>
            <person name="Chebbi M.A.C M."/>
        </authorList>
    </citation>
    <scope>NUCLEOTIDE SEQUENCE</scope>
</reference>
<evidence type="ECO:0000313" key="3">
    <source>
        <dbReference type="EMBL" id="CAG5083470.1"/>
    </source>
</evidence>
<dbReference type="CDD" id="cd14399">
    <property type="entry name" value="UBA_PLICs"/>
    <property type="match status" value="1"/>
</dbReference>
<sequence length="127" mass="12996">MSQTGTTGTGTTAPETGTGTGTGTTTASTPGTQDAFASPQNAFSNLLAHVVSSMSLHQQENVDGQGGVGVGGQNLPPPEERYRTQLEQLTAMGFVNREANIQALIATFGDINAAVERLLANGQVSMS</sequence>
<dbReference type="PANTHER" id="PTHR10677:SF3">
    <property type="entry name" value="FI07626P-RELATED"/>
    <property type="match status" value="1"/>
</dbReference>
<protein>
    <submittedName>
        <fullName evidence="3">Similar to UBQLN2: Ubiquilin-2 (Homo sapiens)</fullName>
    </submittedName>
</protein>
<dbReference type="Gene3D" id="1.10.8.10">
    <property type="entry name" value="DNA helicase RuvA subunit, C-terminal domain"/>
    <property type="match status" value="1"/>
</dbReference>
<evidence type="ECO:0000259" key="2">
    <source>
        <dbReference type="PROSITE" id="PS50030"/>
    </source>
</evidence>
<dbReference type="InterPro" id="IPR009060">
    <property type="entry name" value="UBA-like_sf"/>
</dbReference>
<dbReference type="FunFam" id="1.10.8.10:FF:000077">
    <property type="entry name" value="Ubiquilin like"/>
    <property type="match status" value="1"/>
</dbReference>
<dbReference type="Proteomes" id="UP000786811">
    <property type="component" value="Unassembled WGS sequence"/>
</dbReference>
<evidence type="ECO:0000256" key="1">
    <source>
        <dbReference type="SAM" id="MobiDB-lite"/>
    </source>
</evidence>
<feature type="region of interest" description="Disordered" evidence="1">
    <location>
        <begin position="57"/>
        <end position="78"/>
    </location>
</feature>
<dbReference type="InterPro" id="IPR015496">
    <property type="entry name" value="Ubiquilin"/>
</dbReference>
<dbReference type="EMBL" id="CAJNRD030001118">
    <property type="protein sequence ID" value="CAG5083470.1"/>
    <property type="molecule type" value="Genomic_DNA"/>
</dbReference>
<feature type="domain" description="UBA" evidence="2">
    <location>
        <begin position="77"/>
        <end position="121"/>
    </location>
</feature>
<dbReference type="PANTHER" id="PTHR10677">
    <property type="entry name" value="UBIQUILIN"/>
    <property type="match status" value="1"/>
</dbReference>
<dbReference type="AlphaFoldDB" id="A0A8J2H925"/>
<evidence type="ECO:0000313" key="4">
    <source>
        <dbReference type="Proteomes" id="UP000786811"/>
    </source>
</evidence>
<name>A0A8J2H925_COTCN</name>
<accession>A0A8J2H925</accession>
<dbReference type="GO" id="GO:0006511">
    <property type="term" value="P:ubiquitin-dependent protein catabolic process"/>
    <property type="evidence" value="ECO:0007669"/>
    <property type="project" value="TreeGrafter"/>
</dbReference>
<gene>
    <name evidence="3" type="ORF">HICCMSTLAB_LOCUS3848</name>
</gene>
<comment type="caution">
    <text evidence="3">The sequence shown here is derived from an EMBL/GenBank/DDBJ whole genome shotgun (WGS) entry which is preliminary data.</text>
</comment>
<dbReference type="PROSITE" id="PS50030">
    <property type="entry name" value="UBA"/>
    <property type="match status" value="1"/>
</dbReference>
<keyword evidence="4" id="KW-1185">Reference proteome</keyword>
<organism evidence="3 4">
    <name type="scientific">Cotesia congregata</name>
    <name type="common">Parasitoid wasp</name>
    <name type="synonym">Apanteles congregatus</name>
    <dbReference type="NCBI Taxonomy" id="51543"/>
    <lineage>
        <taxon>Eukaryota</taxon>
        <taxon>Metazoa</taxon>
        <taxon>Ecdysozoa</taxon>
        <taxon>Arthropoda</taxon>
        <taxon>Hexapoda</taxon>
        <taxon>Insecta</taxon>
        <taxon>Pterygota</taxon>
        <taxon>Neoptera</taxon>
        <taxon>Endopterygota</taxon>
        <taxon>Hymenoptera</taxon>
        <taxon>Apocrita</taxon>
        <taxon>Ichneumonoidea</taxon>
        <taxon>Braconidae</taxon>
        <taxon>Microgastrinae</taxon>
        <taxon>Cotesia</taxon>
    </lineage>
</organism>
<dbReference type="OrthoDB" id="9450922at2759"/>
<dbReference type="SMART" id="SM00165">
    <property type="entry name" value="UBA"/>
    <property type="match status" value="1"/>
</dbReference>
<dbReference type="GO" id="GO:0005829">
    <property type="term" value="C:cytosol"/>
    <property type="evidence" value="ECO:0007669"/>
    <property type="project" value="TreeGrafter"/>
</dbReference>
<feature type="region of interest" description="Disordered" evidence="1">
    <location>
        <begin position="1"/>
        <end position="40"/>
    </location>
</feature>
<dbReference type="GO" id="GO:0031593">
    <property type="term" value="F:polyubiquitin modification-dependent protein binding"/>
    <property type="evidence" value="ECO:0007669"/>
    <property type="project" value="TreeGrafter"/>
</dbReference>
<dbReference type="SUPFAM" id="SSF46934">
    <property type="entry name" value="UBA-like"/>
    <property type="match status" value="1"/>
</dbReference>